<keyword evidence="2" id="KW-0732">Signal</keyword>
<feature type="compositionally biased region" description="Pro residues" evidence="1">
    <location>
        <begin position="204"/>
        <end position="219"/>
    </location>
</feature>
<comment type="caution">
    <text evidence="3">The sequence shown here is derived from an EMBL/GenBank/DDBJ whole genome shotgun (WGS) entry which is preliminary data.</text>
</comment>
<feature type="compositionally biased region" description="Basic and acidic residues" evidence="1">
    <location>
        <begin position="503"/>
        <end position="523"/>
    </location>
</feature>
<name>A0ABD2QND2_9PLAT</name>
<feature type="compositionally biased region" description="Basic and acidic residues" evidence="1">
    <location>
        <begin position="249"/>
        <end position="271"/>
    </location>
</feature>
<feature type="region of interest" description="Disordered" evidence="1">
    <location>
        <begin position="95"/>
        <end position="582"/>
    </location>
</feature>
<feature type="compositionally biased region" description="Polar residues" evidence="1">
    <location>
        <begin position="405"/>
        <end position="438"/>
    </location>
</feature>
<dbReference type="EMBL" id="JBJKFK010000020">
    <property type="protein sequence ID" value="KAL3320938.1"/>
    <property type="molecule type" value="Genomic_DNA"/>
</dbReference>
<proteinExistence type="predicted"/>
<evidence type="ECO:0000256" key="2">
    <source>
        <dbReference type="SAM" id="SignalP"/>
    </source>
</evidence>
<evidence type="ECO:0000313" key="3">
    <source>
        <dbReference type="EMBL" id="KAL3320938.1"/>
    </source>
</evidence>
<feature type="signal peptide" evidence="2">
    <location>
        <begin position="1"/>
        <end position="21"/>
    </location>
</feature>
<feature type="compositionally biased region" description="Basic and acidic residues" evidence="1">
    <location>
        <begin position="335"/>
        <end position="358"/>
    </location>
</feature>
<dbReference type="AlphaFoldDB" id="A0ABD2QND2"/>
<feature type="compositionally biased region" description="Basic and acidic residues" evidence="1">
    <location>
        <begin position="280"/>
        <end position="292"/>
    </location>
</feature>
<feature type="compositionally biased region" description="Basic and acidic residues" evidence="1">
    <location>
        <begin position="563"/>
        <end position="580"/>
    </location>
</feature>
<evidence type="ECO:0000256" key="1">
    <source>
        <dbReference type="SAM" id="MobiDB-lite"/>
    </source>
</evidence>
<accession>A0ABD2QND2</accession>
<feature type="compositionally biased region" description="Basic and acidic residues" evidence="1">
    <location>
        <begin position="300"/>
        <end position="309"/>
    </location>
</feature>
<keyword evidence="4" id="KW-1185">Reference proteome</keyword>
<evidence type="ECO:0000313" key="4">
    <source>
        <dbReference type="Proteomes" id="UP001626550"/>
    </source>
</evidence>
<feature type="region of interest" description="Disordered" evidence="1">
    <location>
        <begin position="745"/>
        <end position="765"/>
    </location>
</feature>
<feature type="chain" id="PRO_5044823461" evidence="2">
    <location>
        <begin position="22"/>
        <end position="765"/>
    </location>
</feature>
<feature type="compositionally biased region" description="Basic and acidic residues" evidence="1">
    <location>
        <begin position="454"/>
        <end position="469"/>
    </location>
</feature>
<feature type="compositionally biased region" description="Polar residues" evidence="1">
    <location>
        <begin position="524"/>
        <end position="544"/>
    </location>
</feature>
<gene>
    <name evidence="3" type="primary">CHAMP1_1</name>
    <name evidence="3" type="ORF">Ciccas_000384</name>
</gene>
<feature type="compositionally biased region" description="Polar residues" evidence="1">
    <location>
        <begin position="470"/>
        <end position="485"/>
    </location>
</feature>
<protein>
    <submittedName>
        <fullName evidence="3">Caspase recruitment domain, member 6</fullName>
    </submittedName>
</protein>
<feature type="compositionally biased region" description="Basic and acidic residues" evidence="1">
    <location>
        <begin position="367"/>
        <end position="391"/>
    </location>
</feature>
<sequence length="765" mass="88167">MRFRSAAFFLTTLMLVAMVHACLETDINRRNRHYKAAKRLYPYYMMPTYVHSKTYNGYIYHYYRLQRSDSKARMPNGPSSSHPPALFTQTRTIRNSLRPVSPPPTARPADQAATVPRPPPSADQVPFTHRPTPPPPRSGPTKRGEESSVQRPRPPRQQTRPPRPDQSPPEKPQSEEPVRPQQPTPGRRPPPRRQPLDRLDIPSERPPPPTPTNRRPPIPQRDNRPNQPGFGGDRDQNPDQNRMNGPPRDPSRPWENDRPNEPGFGGDRDQNRGQNMMNEQTRDPSRPWEDNRPNQPGFGGDREQDRGQDRMNVAPRDPSRPWENNRPNQPGFGGDQDRDQNRMNEPPRDQSRPWEDNRLNQPGFGSDQDRRQNGINEQPRRDPLRPWEENRSSQQGFEEARSPDRGNNGQLRPWEQNPSNQPGFEGNQSRDPSRPNQPDQERDQPSWEGNRPNEPSHERDDAWDAKRNEQPVNSWEQTGGTQDEATNPPERPVDSDSAIRNPIEFDRREPWQQNRANEDRQDEQQSNWTPNPRAQVPNGWTGSSHTEKEKQGTQYVNPTPLSPREERQTRPGRPPIKEGKMAIAIPIDDKYEYKSNFEGLVQHSIPNLDEQGVETLRNLHHSAKNRATDQDKTNVSTPDLGYDSTVSTNQNTKTEIRLPNPDPNVPFPNSEFRFPNATGFRRTIRDPYLSRQVNLAPDNFKKVTTSRPLPFQEIPVTTPAEYETSTRAPVRVTRDVSYFDPSEYEVPVTNRGNSYPFPERKSRNA</sequence>
<dbReference type="Proteomes" id="UP001626550">
    <property type="component" value="Unassembled WGS sequence"/>
</dbReference>
<feature type="compositionally biased region" description="Basic and acidic residues" evidence="1">
    <location>
        <begin position="194"/>
        <end position="203"/>
    </location>
</feature>
<organism evidence="3 4">
    <name type="scientific">Cichlidogyrus casuarinus</name>
    <dbReference type="NCBI Taxonomy" id="1844966"/>
    <lineage>
        <taxon>Eukaryota</taxon>
        <taxon>Metazoa</taxon>
        <taxon>Spiralia</taxon>
        <taxon>Lophotrochozoa</taxon>
        <taxon>Platyhelminthes</taxon>
        <taxon>Monogenea</taxon>
        <taxon>Monopisthocotylea</taxon>
        <taxon>Dactylogyridea</taxon>
        <taxon>Ancyrocephalidae</taxon>
        <taxon>Cichlidogyrus</taxon>
    </lineage>
</organism>
<reference evidence="3 4" key="1">
    <citation type="submission" date="2024-11" db="EMBL/GenBank/DDBJ databases">
        <title>Adaptive evolution of stress response genes in parasites aligns with host niche diversity.</title>
        <authorList>
            <person name="Hahn C."/>
            <person name="Resl P."/>
        </authorList>
    </citation>
    <scope>NUCLEOTIDE SEQUENCE [LARGE SCALE GENOMIC DNA]</scope>
    <source>
        <strain evidence="3">EGGRZ-B1_66</strain>
        <tissue evidence="3">Body</tissue>
    </source>
</reference>
<feature type="region of interest" description="Disordered" evidence="1">
    <location>
        <begin position="623"/>
        <end position="647"/>
    </location>
</feature>